<keyword evidence="4" id="KW-0735">Signal-anchor</keyword>
<evidence type="ECO:0000256" key="5">
    <source>
        <dbReference type="ARBA" id="ARBA00023251"/>
    </source>
</evidence>
<evidence type="ECO:0000259" key="8">
    <source>
        <dbReference type="Pfam" id="PF00912"/>
    </source>
</evidence>
<organism evidence="9 10">
    <name type="scientific">Paraclostridium tenue</name>
    <dbReference type="NCBI Taxonomy" id="1737"/>
    <lineage>
        <taxon>Bacteria</taxon>
        <taxon>Bacillati</taxon>
        <taxon>Bacillota</taxon>
        <taxon>Clostridia</taxon>
        <taxon>Peptostreptococcales</taxon>
        <taxon>Peptostreptococcaceae</taxon>
        <taxon>Paraclostridium</taxon>
    </lineage>
</organism>
<dbReference type="PANTHER" id="PTHR32282">
    <property type="entry name" value="BINDING PROTEIN TRANSPEPTIDASE, PUTATIVE-RELATED"/>
    <property type="match status" value="1"/>
</dbReference>
<dbReference type="InterPro" id="IPR036950">
    <property type="entry name" value="PBP_transglycosylase"/>
</dbReference>
<sequence>MSYYDDEKNKIRRKKVSSNNTSSKSQTNHKRVENKTENKQTHDNRNNYSSKGKRANKGRAKKKKKSKRFVSITKKLLIFLLIISFIGAISANVIMNIALKDSPKPTYAYMKEKSVSSEYVSISKIPVDLQHAIVSIEDERFFDHKGVDYLSLARSVVHNIFSKSTQGGSTLEMQVSKNLLTSMDQTIKRKIKDIYNARQMDKNMNKREILELYLNNMYLGNGIYGAQKGAKVYFGKDVSELNLGECALLAGITNRPGLYSKDYNAAKKRRDIILYKMQQLGYITKDEYEKAKKEETPMNIK</sequence>
<evidence type="ECO:0000313" key="10">
    <source>
        <dbReference type="Proteomes" id="UP001400965"/>
    </source>
</evidence>
<gene>
    <name evidence="9" type="ORF">GCM10008917_21380</name>
</gene>
<keyword evidence="7" id="KW-1133">Transmembrane helix</keyword>
<keyword evidence="5" id="KW-0046">Antibiotic resistance</keyword>
<dbReference type="InterPro" id="IPR001264">
    <property type="entry name" value="Glyco_trans_51"/>
</dbReference>
<feature type="region of interest" description="Disordered" evidence="6">
    <location>
        <begin position="1"/>
        <end position="66"/>
    </location>
</feature>
<comment type="subcellular location">
    <subcellularLocation>
        <location evidence="1">Cell membrane</location>
        <topology evidence="1">Single-pass type II membrane protein</topology>
    </subcellularLocation>
</comment>
<dbReference type="Proteomes" id="UP001400965">
    <property type="component" value="Unassembled WGS sequence"/>
</dbReference>
<comment type="caution">
    <text evidence="9">The sequence shown here is derived from an EMBL/GenBank/DDBJ whole genome shotgun (WGS) entry which is preliminary data.</text>
</comment>
<dbReference type="SUPFAM" id="SSF53955">
    <property type="entry name" value="Lysozyme-like"/>
    <property type="match status" value="1"/>
</dbReference>
<evidence type="ECO:0000256" key="4">
    <source>
        <dbReference type="ARBA" id="ARBA00022968"/>
    </source>
</evidence>
<evidence type="ECO:0000256" key="1">
    <source>
        <dbReference type="ARBA" id="ARBA00004401"/>
    </source>
</evidence>
<evidence type="ECO:0000313" key="9">
    <source>
        <dbReference type="EMBL" id="GAA0865147.1"/>
    </source>
</evidence>
<dbReference type="Gene3D" id="1.10.3810.10">
    <property type="entry name" value="Biosynthetic peptidoglycan transglycosylase-like"/>
    <property type="match status" value="1"/>
</dbReference>
<dbReference type="InterPro" id="IPR050396">
    <property type="entry name" value="Glycosyltr_51/Transpeptidase"/>
</dbReference>
<keyword evidence="3" id="KW-0808">Transferase</keyword>
<feature type="compositionally biased region" description="Basic residues" evidence="6">
    <location>
        <begin position="51"/>
        <end position="66"/>
    </location>
</feature>
<evidence type="ECO:0000256" key="7">
    <source>
        <dbReference type="SAM" id="Phobius"/>
    </source>
</evidence>
<evidence type="ECO:0000256" key="6">
    <source>
        <dbReference type="SAM" id="MobiDB-lite"/>
    </source>
</evidence>
<protein>
    <recommendedName>
        <fullName evidence="2">Penicillin-binding protein 1A</fullName>
    </recommendedName>
</protein>
<proteinExistence type="predicted"/>
<feature type="compositionally biased region" description="Basic and acidic residues" evidence="6">
    <location>
        <begin position="30"/>
        <end position="45"/>
    </location>
</feature>
<name>A0ABP3XLD4_9FIRM</name>
<evidence type="ECO:0000256" key="2">
    <source>
        <dbReference type="ARBA" id="ARBA00018638"/>
    </source>
</evidence>
<keyword evidence="7" id="KW-0472">Membrane</keyword>
<dbReference type="PANTHER" id="PTHR32282:SF33">
    <property type="entry name" value="PEPTIDOGLYCAN GLYCOSYLTRANSFERASE"/>
    <property type="match status" value="1"/>
</dbReference>
<feature type="compositionally biased region" description="Low complexity" evidence="6">
    <location>
        <begin position="17"/>
        <end position="26"/>
    </location>
</feature>
<dbReference type="InterPro" id="IPR023346">
    <property type="entry name" value="Lysozyme-like_dom_sf"/>
</dbReference>
<keyword evidence="10" id="KW-1185">Reference proteome</keyword>
<evidence type="ECO:0000256" key="3">
    <source>
        <dbReference type="ARBA" id="ARBA00022679"/>
    </source>
</evidence>
<keyword evidence="7" id="KW-0812">Transmembrane</keyword>
<feature type="domain" description="Glycosyl transferase family 51" evidence="8">
    <location>
        <begin position="113"/>
        <end position="278"/>
    </location>
</feature>
<dbReference type="RefSeq" id="WP_346045799.1">
    <property type="nucleotide sequence ID" value="NZ_BAAACP010000013.1"/>
</dbReference>
<reference evidence="10" key="1">
    <citation type="journal article" date="2019" name="Int. J. Syst. Evol. Microbiol.">
        <title>The Global Catalogue of Microorganisms (GCM) 10K type strain sequencing project: providing services to taxonomists for standard genome sequencing and annotation.</title>
        <authorList>
            <consortium name="The Broad Institute Genomics Platform"/>
            <consortium name="The Broad Institute Genome Sequencing Center for Infectious Disease"/>
            <person name="Wu L."/>
            <person name="Ma J."/>
        </authorList>
    </citation>
    <scope>NUCLEOTIDE SEQUENCE [LARGE SCALE GENOMIC DNA]</scope>
    <source>
        <strain evidence="10">JCM 6486</strain>
    </source>
</reference>
<dbReference type="EMBL" id="BAAACP010000013">
    <property type="protein sequence ID" value="GAA0865147.1"/>
    <property type="molecule type" value="Genomic_DNA"/>
</dbReference>
<accession>A0ABP3XLD4</accession>
<dbReference type="Pfam" id="PF00912">
    <property type="entry name" value="Transgly"/>
    <property type="match status" value="1"/>
</dbReference>
<feature type="transmembrane region" description="Helical" evidence="7">
    <location>
        <begin position="76"/>
        <end position="99"/>
    </location>
</feature>